<dbReference type="PANTHER" id="PTHR31996">
    <property type="entry name" value="COILED-COIL DOMAIN-CONTAINING PROTEIN 115"/>
    <property type="match status" value="1"/>
</dbReference>
<keyword evidence="8" id="KW-0968">Cytoplasmic vesicle</keyword>
<dbReference type="CTD" id="84317"/>
<evidence type="ECO:0000256" key="5">
    <source>
        <dbReference type="ARBA" id="ARBA00022824"/>
    </source>
</evidence>
<evidence type="ECO:0000256" key="13">
    <source>
        <dbReference type="SAM" id="Coils"/>
    </source>
</evidence>
<keyword evidence="4" id="KW-0967">Endosome</keyword>
<dbReference type="RefSeq" id="XP_030625758.1">
    <property type="nucleotide sequence ID" value="XM_030769898.1"/>
</dbReference>
<dbReference type="InterPro" id="IPR040357">
    <property type="entry name" value="Vma22/CCDC115"/>
</dbReference>
<evidence type="ECO:0000256" key="14">
    <source>
        <dbReference type="SAM" id="MobiDB-lite"/>
    </source>
</evidence>
<dbReference type="Gene3D" id="1.10.287.3240">
    <property type="match status" value="1"/>
</dbReference>
<evidence type="ECO:0000256" key="9">
    <source>
        <dbReference type="ARBA" id="ARBA00046287"/>
    </source>
</evidence>
<evidence type="ECO:0000256" key="1">
    <source>
        <dbReference type="ARBA" id="ARBA00004177"/>
    </source>
</evidence>
<sequence>MGLDPKQVSLRLDQQLLRFMDQLEALEEKRERLNSLIEQGWFSISKARYSMGNKQVSALQYASEMEPLVHVHTRILDNGVAEFQAESTECKTGNVKNCSVAVESIGPNEEGLRRRINMKQKSIQEENVAQKEPKKSTAEREPQGTTKAEPSEPQHQDPLKWFGILVPQNLKQAQGAFKEVITLSAEIATLQNAILATRTEMQTHMKEKQKILIDPIND</sequence>
<dbReference type="PANTHER" id="PTHR31996:SF2">
    <property type="entry name" value="COILED-COIL DOMAIN-CONTAINING PROTEIN 115"/>
    <property type="match status" value="1"/>
</dbReference>
<keyword evidence="5" id="KW-0256">Endoplasmic reticulum</keyword>
<evidence type="ECO:0000256" key="8">
    <source>
        <dbReference type="ARBA" id="ARBA00023329"/>
    </source>
</evidence>
<dbReference type="GeneID" id="115808498"/>
<evidence type="ECO:0000256" key="11">
    <source>
        <dbReference type="ARBA" id="ARBA00093634"/>
    </source>
</evidence>
<comment type="subunit">
    <text evidence="10">Accessory component of the multisubunit proton-transporting vacuolar (V)-ATPase protein pump.</text>
</comment>
<evidence type="ECO:0000256" key="6">
    <source>
        <dbReference type="ARBA" id="ARBA00023054"/>
    </source>
</evidence>
<dbReference type="GO" id="GO:0070072">
    <property type="term" value="P:vacuolar proton-transporting V-type ATPase complex assembly"/>
    <property type="evidence" value="ECO:0007669"/>
    <property type="project" value="InterPro"/>
</dbReference>
<keyword evidence="15" id="KW-1185">Reference proteome</keyword>
<evidence type="ECO:0000256" key="2">
    <source>
        <dbReference type="ARBA" id="ARBA00004371"/>
    </source>
</evidence>
<accession>A0A6J2V1Q9</accession>
<dbReference type="GO" id="GO:0005768">
    <property type="term" value="C:endosome"/>
    <property type="evidence" value="ECO:0007669"/>
    <property type="project" value="UniProtKB-SubCell"/>
</dbReference>
<dbReference type="GO" id="GO:0005764">
    <property type="term" value="C:lysosome"/>
    <property type="evidence" value="ECO:0007669"/>
    <property type="project" value="UniProtKB-SubCell"/>
</dbReference>
<name>A0A6J2V1Q9_CHACN</name>
<dbReference type="Proteomes" id="UP000504632">
    <property type="component" value="Chromosome 3"/>
</dbReference>
<feature type="compositionally biased region" description="Basic and acidic residues" evidence="14">
    <location>
        <begin position="122"/>
        <end position="142"/>
    </location>
</feature>
<keyword evidence="7" id="KW-0458">Lysosome</keyword>
<dbReference type="GO" id="GO:0005793">
    <property type="term" value="C:endoplasmic reticulum-Golgi intermediate compartment"/>
    <property type="evidence" value="ECO:0007669"/>
    <property type="project" value="UniProtKB-SubCell"/>
</dbReference>
<evidence type="ECO:0000256" key="12">
    <source>
        <dbReference type="ARBA" id="ARBA00093646"/>
    </source>
</evidence>
<evidence type="ECO:0000313" key="15">
    <source>
        <dbReference type="Proteomes" id="UP000504632"/>
    </source>
</evidence>
<evidence type="ECO:0000313" key="16">
    <source>
        <dbReference type="RefSeq" id="XP_030625758.1"/>
    </source>
</evidence>
<dbReference type="Pfam" id="PF21730">
    <property type="entry name" value="Vma22_CCDC115"/>
    <property type="match status" value="1"/>
</dbReference>
<feature type="coiled-coil region" evidence="13">
    <location>
        <begin position="9"/>
        <end position="39"/>
    </location>
</feature>
<reference evidence="16" key="1">
    <citation type="submission" date="2025-08" db="UniProtKB">
        <authorList>
            <consortium name="RefSeq"/>
        </authorList>
    </citation>
    <scope>IDENTIFICATION</scope>
</reference>
<evidence type="ECO:0000256" key="4">
    <source>
        <dbReference type="ARBA" id="ARBA00022753"/>
    </source>
</evidence>
<evidence type="ECO:0000256" key="7">
    <source>
        <dbReference type="ARBA" id="ARBA00023228"/>
    </source>
</evidence>
<dbReference type="GO" id="GO:0030137">
    <property type="term" value="C:COPI-coated vesicle"/>
    <property type="evidence" value="ECO:0007669"/>
    <property type="project" value="UniProtKB-SubCell"/>
</dbReference>
<comment type="subcellular location">
    <subcellularLocation>
        <location evidence="9">Cytoplasmic vesicle</location>
        <location evidence="9">COPI-coated vesicle</location>
    </subcellularLocation>
    <subcellularLocation>
        <location evidence="3">Endoplasmic reticulum-Golgi intermediate compartment</location>
    </subcellularLocation>
    <subcellularLocation>
        <location evidence="1">Endosome</location>
    </subcellularLocation>
    <subcellularLocation>
        <location evidence="2">Lysosome</location>
    </subcellularLocation>
</comment>
<dbReference type="GO" id="GO:0051082">
    <property type="term" value="F:unfolded protein binding"/>
    <property type="evidence" value="ECO:0007669"/>
    <property type="project" value="TreeGrafter"/>
</dbReference>
<evidence type="ECO:0000256" key="10">
    <source>
        <dbReference type="ARBA" id="ARBA00064380"/>
    </source>
</evidence>
<gene>
    <name evidence="16" type="primary">vma22</name>
</gene>
<dbReference type="FunCoup" id="A0A6J2V1Q9">
    <property type="interactions" value="1249"/>
</dbReference>
<proteinExistence type="predicted"/>
<evidence type="ECO:0000256" key="3">
    <source>
        <dbReference type="ARBA" id="ARBA00004399"/>
    </source>
</evidence>
<protein>
    <recommendedName>
        <fullName evidence="11">Vacuolar ATPase assembly protein VMA22</fullName>
    </recommendedName>
    <alternativeName>
        <fullName evidence="12">Coiled-coil domain-containing protein 115</fullName>
    </alternativeName>
</protein>
<organism evidence="15 16">
    <name type="scientific">Chanos chanos</name>
    <name type="common">Milkfish</name>
    <name type="synonym">Mugil chanos</name>
    <dbReference type="NCBI Taxonomy" id="29144"/>
    <lineage>
        <taxon>Eukaryota</taxon>
        <taxon>Metazoa</taxon>
        <taxon>Chordata</taxon>
        <taxon>Craniata</taxon>
        <taxon>Vertebrata</taxon>
        <taxon>Euteleostomi</taxon>
        <taxon>Actinopterygii</taxon>
        <taxon>Neopterygii</taxon>
        <taxon>Teleostei</taxon>
        <taxon>Ostariophysi</taxon>
        <taxon>Gonorynchiformes</taxon>
        <taxon>Chanidae</taxon>
        <taxon>Chanos</taxon>
    </lineage>
</organism>
<feature type="region of interest" description="Disordered" evidence="14">
    <location>
        <begin position="120"/>
        <end position="157"/>
    </location>
</feature>
<dbReference type="AlphaFoldDB" id="A0A6J2V1Q9"/>
<keyword evidence="6 13" id="KW-0175">Coiled coil</keyword>
<dbReference type="InParanoid" id="A0A6J2V1Q9"/>
<dbReference type="FunFam" id="1.10.287.3240:FF:000005">
    <property type="entry name" value="coiled-coil domain-containing protein 115"/>
    <property type="match status" value="1"/>
</dbReference>
<dbReference type="OrthoDB" id="408631at2759"/>